<dbReference type="eggNOG" id="COG1680">
    <property type="taxonomic scope" value="Bacteria"/>
</dbReference>
<accession>A0A059FL62</accession>
<organism evidence="3 4">
    <name type="scientific">Hyphomonas jannaschiana VP2</name>
    <dbReference type="NCBI Taxonomy" id="1280952"/>
    <lineage>
        <taxon>Bacteria</taxon>
        <taxon>Pseudomonadati</taxon>
        <taxon>Pseudomonadota</taxon>
        <taxon>Alphaproteobacteria</taxon>
        <taxon>Hyphomonadales</taxon>
        <taxon>Hyphomonadaceae</taxon>
        <taxon>Hyphomonas</taxon>
    </lineage>
</organism>
<dbReference type="Gene3D" id="3.40.710.10">
    <property type="entry name" value="DD-peptidase/beta-lactamase superfamily"/>
    <property type="match status" value="1"/>
</dbReference>
<dbReference type="EMBL" id="ARYJ01000001">
    <property type="protein sequence ID" value="KCZ91208.1"/>
    <property type="molecule type" value="Genomic_DNA"/>
</dbReference>
<protein>
    <submittedName>
        <fullName evidence="3">Beta-lactamase</fullName>
    </submittedName>
</protein>
<evidence type="ECO:0000313" key="4">
    <source>
        <dbReference type="Proteomes" id="UP000024816"/>
    </source>
</evidence>
<dbReference type="PANTHER" id="PTHR46825:SF9">
    <property type="entry name" value="BETA-LACTAMASE-RELATED DOMAIN-CONTAINING PROTEIN"/>
    <property type="match status" value="1"/>
</dbReference>
<dbReference type="InterPro" id="IPR001466">
    <property type="entry name" value="Beta-lactam-related"/>
</dbReference>
<evidence type="ECO:0000256" key="1">
    <source>
        <dbReference type="SAM" id="SignalP"/>
    </source>
</evidence>
<reference evidence="3 4" key="1">
    <citation type="journal article" date="2014" name="Antonie Van Leeuwenhoek">
        <title>Hyphomonas beringensis sp. nov. and Hyphomonas chukchiensis sp. nov., isolated from surface seawater of the Bering Sea and Chukchi Sea.</title>
        <authorList>
            <person name="Li C."/>
            <person name="Lai Q."/>
            <person name="Li G."/>
            <person name="Dong C."/>
            <person name="Wang J."/>
            <person name="Liao Y."/>
            <person name="Shao Z."/>
        </authorList>
    </citation>
    <scope>NUCLEOTIDE SEQUENCE [LARGE SCALE GENOMIC DNA]</scope>
    <source>
        <strain evidence="3 4">VP2</strain>
    </source>
</reference>
<sequence>MIAAIAATLIASGCSAGHAGPDTTAETQGRTQVLAEGTAALLEELDFSGTLLVSRDGDILLREAVTPPSLDTSDRVTPATRFPIASMTKSFTAALVLKLVDEGKLSLDQTLADLLPDFDAPYAGDVTLRHLLQNRSGIPHYIDIPGWFDNDVKRAFTEDSFLSTLAQLELKFPPGSDYLYSNVNYYLLAKVIDSYSGMDYETWLQTQILDPLGMDATSQLYDGADDLAVNYLKNDDGSYDVIPVVNPVLFRGTASMVSTVDDLQAWGEAIINGEIYSETAAAEAFNADTPMAWNVAELPADDGQTTGVIFYNGRLIGYLSLILLLPEEDGVIVVLNNNTAGYENMLGLATELAADYFGDAD</sequence>
<evidence type="ECO:0000259" key="2">
    <source>
        <dbReference type="Pfam" id="PF00144"/>
    </source>
</evidence>
<dbReference type="Pfam" id="PF00144">
    <property type="entry name" value="Beta-lactamase"/>
    <property type="match status" value="1"/>
</dbReference>
<gene>
    <name evidence="3" type="ORF">HJA_01680</name>
</gene>
<dbReference type="Proteomes" id="UP000024816">
    <property type="component" value="Unassembled WGS sequence"/>
</dbReference>
<proteinExistence type="predicted"/>
<comment type="caution">
    <text evidence="3">The sequence shown here is derived from an EMBL/GenBank/DDBJ whole genome shotgun (WGS) entry which is preliminary data.</text>
</comment>
<feature type="signal peptide" evidence="1">
    <location>
        <begin position="1"/>
        <end position="19"/>
    </location>
</feature>
<name>A0A059FL62_9PROT</name>
<dbReference type="InterPro" id="IPR050491">
    <property type="entry name" value="AmpC-like"/>
</dbReference>
<dbReference type="PANTHER" id="PTHR46825">
    <property type="entry name" value="D-ALANYL-D-ALANINE-CARBOXYPEPTIDASE/ENDOPEPTIDASE AMPH"/>
    <property type="match status" value="1"/>
</dbReference>
<feature type="chain" id="PRO_5001572349" evidence="1">
    <location>
        <begin position="20"/>
        <end position="361"/>
    </location>
</feature>
<feature type="domain" description="Beta-lactamase-related" evidence="2">
    <location>
        <begin position="50"/>
        <end position="341"/>
    </location>
</feature>
<dbReference type="PATRIC" id="fig|1280952.3.peg.341"/>
<dbReference type="InterPro" id="IPR012338">
    <property type="entry name" value="Beta-lactam/transpept-like"/>
</dbReference>
<dbReference type="AlphaFoldDB" id="A0A059FL62"/>
<keyword evidence="1" id="KW-0732">Signal</keyword>
<keyword evidence="4" id="KW-1185">Reference proteome</keyword>
<dbReference type="SUPFAM" id="SSF56601">
    <property type="entry name" value="beta-lactamase/transpeptidase-like"/>
    <property type="match status" value="1"/>
</dbReference>
<dbReference type="STRING" id="1280952.HJA_01680"/>
<evidence type="ECO:0000313" key="3">
    <source>
        <dbReference type="EMBL" id="KCZ91208.1"/>
    </source>
</evidence>